<dbReference type="InterPro" id="IPR015421">
    <property type="entry name" value="PyrdxlP-dep_Trfase_major"/>
</dbReference>
<dbReference type="Pfam" id="PF00155">
    <property type="entry name" value="Aminotran_1_2"/>
    <property type="match status" value="1"/>
</dbReference>
<dbReference type="InterPro" id="IPR051446">
    <property type="entry name" value="HTH_trans_reg/aminotransferase"/>
</dbReference>
<keyword evidence="4" id="KW-0238">DNA-binding</keyword>
<dbReference type="Gene3D" id="1.10.10.10">
    <property type="entry name" value="Winged helix-like DNA-binding domain superfamily/Winged helix DNA-binding domain"/>
    <property type="match status" value="1"/>
</dbReference>
<feature type="domain" description="HTH gntR-type" evidence="6">
    <location>
        <begin position="22"/>
        <end position="90"/>
    </location>
</feature>
<dbReference type="AlphaFoldDB" id="A0A160DVW0"/>
<keyword evidence="5" id="KW-0804">Transcription</keyword>
<dbReference type="Pfam" id="PF00392">
    <property type="entry name" value="GntR"/>
    <property type="match status" value="1"/>
</dbReference>
<dbReference type="InterPro" id="IPR036390">
    <property type="entry name" value="WH_DNA-bd_sf"/>
</dbReference>
<dbReference type="InterPro" id="IPR000524">
    <property type="entry name" value="Tscrpt_reg_HTH_GntR"/>
</dbReference>
<evidence type="ECO:0000313" key="8">
    <source>
        <dbReference type="Proteomes" id="UP000076830"/>
    </source>
</evidence>
<dbReference type="GO" id="GO:0003677">
    <property type="term" value="F:DNA binding"/>
    <property type="evidence" value="ECO:0007669"/>
    <property type="project" value="UniProtKB-KW"/>
</dbReference>
<dbReference type="Gene3D" id="3.40.640.10">
    <property type="entry name" value="Type I PLP-dependent aspartate aminotransferase-like (Major domain)"/>
    <property type="match status" value="1"/>
</dbReference>
<dbReference type="PROSITE" id="PS50949">
    <property type="entry name" value="HTH_GNTR"/>
    <property type="match status" value="1"/>
</dbReference>
<accession>A0A160DVW0</accession>
<dbReference type="GO" id="GO:0030170">
    <property type="term" value="F:pyridoxal phosphate binding"/>
    <property type="evidence" value="ECO:0007669"/>
    <property type="project" value="InterPro"/>
</dbReference>
<dbReference type="GO" id="GO:0003700">
    <property type="term" value="F:DNA-binding transcription factor activity"/>
    <property type="evidence" value="ECO:0007669"/>
    <property type="project" value="InterPro"/>
</dbReference>
<dbReference type="PATRIC" id="fig|1300342.3.peg.1896"/>
<dbReference type="PRINTS" id="PR00035">
    <property type="entry name" value="HTHGNTR"/>
</dbReference>
<dbReference type="SUPFAM" id="SSF53383">
    <property type="entry name" value="PLP-dependent transferases"/>
    <property type="match status" value="1"/>
</dbReference>
<dbReference type="EMBL" id="CP015249">
    <property type="protein sequence ID" value="ANB17963.1"/>
    <property type="molecule type" value="Genomic_DNA"/>
</dbReference>
<dbReference type="KEGG" id="dko:I596_1941"/>
<proteinExistence type="inferred from homology"/>
<dbReference type="InterPro" id="IPR004839">
    <property type="entry name" value="Aminotransferase_I/II_large"/>
</dbReference>
<dbReference type="SMART" id="SM00345">
    <property type="entry name" value="HTH_GNTR"/>
    <property type="match status" value="1"/>
</dbReference>
<dbReference type="InterPro" id="IPR036388">
    <property type="entry name" value="WH-like_DNA-bd_sf"/>
</dbReference>
<dbReference type="SUPFAM" id="SSF46785">
    <property type="entry name" value="Winged helix' DNA-binding domain"/>
    <property type="match status" value="1"/>
</dbReference>
<reference evidence="7 8" key="1">
    <citation type="submission" date="2016-04" db="EMBL/GenBank/DDBJ databases">
        <title>Complete genome sequence of Dokdonella koreensis DS-123T.</title>
        <authorList>
            <person name="Kim J.F."/>
            <person name="Lee H."/>
            <person name="Kwak M.-J."/>
        </authorList>
    </citation>
    <scope>NUCLEOTIDE SEQUENCE [LARGE SCALE GENOMIC DNA]</scope>
    <source>
        <strain evidence="7 8">DS-123</strain>
    </source>
</reference>
<keyword evidence="2" id="KW-0663">Pyridoxal phosphate</keyword>
<evidence type="ECO:0000256" key="2">
    <source>
        <dbReference type="ARBA" id="ARBA00022898"/>
    </source>
</evidence>
<organism evidence="7 8">
    <name type="scientific">Dokdonella koreensis DS-123</name>
    <dbReference type="NCBI Taxonomy" id="1300342"/>
    <lineage>
        <taxon>Bacteria</taxon>
        <taxon>Pseudomonadati</taxon>
        <taxon>Pseudomonadota</taxon>
        <taxon>Gammaproteobacteria</taxon>
        <taxon>Lysobacterales</taxon>
        <taxon>Rhodanobacteraceae</taxon>
        <taxon>Dokdonella</taxon>
    </lineage>
</organism>
<name>A0A160DVW0_9GAMM</name>
<evidence type="ECO:0000256" key="5">
    <source>
        <dbReference type="ARBA" id="ARBA00023163"/>
    </source>
</evidence>
<keyword evidence="8" id="KW-1185">Reference proteome</keyword>
<protein>
    <submittedName>
        <fullName evidence="7">Transcriptional regulator, GntR family</fullName>
    </submittedName>
</protein>
<dbReference type="Proteomes" id="UP000076830">
    <property type="component" value="Chromosome"/>
</dbReference>
<evidence type="ECO:0000256" key="1">
    <source>
        <dbReference type="ARBA" id="ARBA00005384"/>
    </source>
</evidence>
<dbReference type="InterPro" id="IPR015424">
    <property type="entry name" value="PyrdxlP-dep_Trfase"/>
</dbReference>
<evidence type="ECO:0000259" key="6">
    <source>
        <dbReference type="PROSITE" id="PS50949"/>
    </source>
</evidence>
<dbReference type="CDD" id="cd00609">
    <property type="entry name" value="AAT_like"/>
    <property type="match status" value="1"/>
</dbReference>
<dbReference type="PANTHER" id="PTHR46577:SF1">
    <property type="entry name" value="HTH-TYPE TRANSCRIPTIONAL REGULATORY PROTEIN GABR"/>
    <property type="match status" value="1"/>
</dbReference>
<keyword evidence="3" id="KW-0805">Transcription regulation</keyword>
<dbReference type="CDD" id="cd07377">
    <property type="entry name" value="WHTH_GntR"/>
    <property type="match status" value="1"/>
</dbReference>
<sequence>MQLAFWATLGGPVVHIELDGQGPRYGQLIRAFKDAILTGRLPAGARLPASRSLASELELSRNTVLAAYEQLQAEGFLVGRVGSGSYVAPIALGKSASRRIAAQPVAPLSAFARRALAASEGAFQGARAPMRLRYNLQYGLPLANPALASAWRREVSRAAEEADPDYPDPQGLPALREQICDYLARRRGVQAEPDDVLVVSGTQQAFALAARVLLTSGDGVALEDPHYRGARQVFLAQGARVHGCRVDAEGLVPQALPARARLAVVTPSHQFPTGALLPLARRMALLEWAATRRAWLVEDDYDGEFRYAGRPLAALKSLDRDDRVIYIGSFSKALFPALRLGYMVIPNALRRPLVAAKWLEDRGCSALEQAALARFIAGGGFERHLRRAATALRLRRTAMLNGLARHAAGATEVADSSAGMHVTAWLHGVSHADSERLVAHARSRGLGLYTLAPYCLRPPPRPGLLLGYAGLSPGDVEAAMRLLGRCLRELGLGGTPALAPSG</sequence>
<comment type="similarity">
    <text evidence="1">In the C-terminal section; belongs to the class-I pyridoxal-phosphate-dependent aminotransferase family.</text>
</comment>
<dbReference type="STRING" id="1300342.I596_1941"/>
<dbReference type="RefSeq" id="WP_223303943.1">
    <property type="nucleotide sequence ID" value="NZ_CP015249.1"/>
</dbReference>
<evidence type="ECO:0000313" key="7">
    <source>
        <dbReference type="EMBL" id="ANB17963.1"/>
    </source>
</evidence>
<evidence type="ECO:0000256" key="3">
    <source>
        <dbReference type="ARBA" id="ARBA00023015"/>
    </source>
</evidence>
<dbReference type="PANTHER" id="PTHR46577">
    <property type="entry name" value="HTH-TYPE TRANSCRIPTIONAL REGULATORY PROTEIN GABR"/>
    <property type="match status" value="1"/>
</dbReference>
<evidence type="ECO:0000256" key="4">
    <source>
        <dbReference type="ARBA" id="ARBA00023125"/>
    </source>
</evidence>
<gene>
    <name evidence="7" type="ORF">I596_1941</name>
</gene>